<gene>
    <name evidence="1" type="ORF">TNCV_1240211</name>
</gene>
<evidence type="ECO:0000313" key="1">
    <source>
        <dbReference type="EMBL" id="GFY33170.1"/>
    </source>
</evidence>
<reference evidence="1" key="1">
    <citation type="submission" date="2020-08" db="EMBL/GenBank/DDBJ databases">
        <title>Multicomponent nature underlies the extraordinary mechanical properties of spider dragline silk.</title>
        <authorList>
            <person name="Kono N."/>
            <person name="Nakamura H."/>
            <person name="Mori M."/>
            <person name="Yoshida Y."/>
            <person name="Ohtoshi R."/>
            <person name="Malay A.D."/>
            <person name="Moran D.A.P."/>
            <person name="Tomita M."/>
            <person name="Numata K."/>
            <person name="Arakawa K."/>
        </authorList>
    </citation>
    <scope>NUCLEOTIDE SEQUENCE</scope>
</reference>
<comment type="caution">
    <text evidence="1">The sequence shown here is derived from an EMBL/GenBank/DDBJ whole genome shotgun (WGS) entry which is preliminary data.</text>
</comment>
<name>A0A8X6WE41_TRICX</name>
<proteinExistence type="predicted"/>
<protein>
    <submittedName>
        <fullName evidence="1">Uncharacterized protein</fullName>
    </submittedName>
</protein>
<accession>A0A8X6WE41</accession>
<keyword evidence="2" id="KW-1185">Reference proteome</keyword>
<dbReference type="Proteomes" id="UP000887159">
    <property type="component" value="Unassembled WGS sequence"/>
</dbReference>
<organism evidence="1 2">
    <name type="scientific">Trichonephila clavipes</name>
    <name type="common">Golden silk orbweaver</name>
    <name type="synonym">Nephila clavipes</name>
    <dbReference type="NCBI Taxonomy" id="2585209"/>
    <lineage>
        <taxon>Eukaryota</taxon>
        <taxon>Metazoa</taxon>
        <taxon>Ecdysozoa</taxon>
        <taxon>Arthropoda</taxon>
        <taxon>Chelicerata</taxon>
        <taxon>Arachnida</taxon>
        <taxon>Araneae</taxon>
        <taxon>Araneomorphae</taxon>
        <taxon>Entelegynae</taxon>
        <taxon>Araneoidea</taxon>
        <taxon>Nephilidae</taxon>
        <taxon>Trichonephila</taxon>
    </lineage>
</organism>
<dbReference type="EMBL" id="BMAU01021409">
    <property type="protein sequence ID" value="GFY33170.1"/>
    <property type="molecule type" value="Genomic_DNA"/>
</dbReference>
<evidence type="ECO:0000313" key="2">
    <source>
        <dbReference type="Proteomes" id="UP000887159"/>
    </source>
</evidence>
<dbReference type="AlphaFoldDB" id="A0A8X6WE41"/>
<sequence length="128" mass="14852">MAAVYFLNHENPPTWARVEPATLGADGKRQTNYATQSAVQNINNGEWLRDFISHSSHSSYLEPTEYPLFRALTDAFKRKIFDNLGNTKTVNQALFSYRNFRLLPMWDFSPTKQRKKMLAKMPMDSKCE</sequence>